<keyword evidence="5 7" id="KW-1133">Transmembrane helix</keyword>
<dbReference type="Gene3D" id="1.20.1540.10">
    <property type="entry name" value="Rhomboid-like"/>
    <property type="match status" value="1"/>
</dbReference>
<feature type="transmembrane region" description="Helical" evidence="7">
    <location>
        <begin position="411"/>
        <end position="433"/>
    </location>
</feature>
<comment type="caution">
    <text evidence="9">The sequence shown here is derived from an EMBL/GenBank/DDBJ whole genome shotgun (WGS) entry which is preliminary data.</text>
</comment>
<dbReference type="RefSeq" id="WP_127086957.1">
    <property type="nucleotide sequence ID" value="NZ_RSCL01000040.1"/>
</dbReference>
<dbReference type="InterPro" id="IPR035952">
    <property type="entry name" value="Rhomboid-like_sf"/>
</dbReference>
<keyword evidence="3 7" id="KW-0812">Transmembrane</keyword>
<proteinExistence type="inferred from homology"/>
<dbReference type="Proteomes" id="UP000271624">
    <property type="component" value="Unassembled WGS sequence"/>
</dbReference>
<evidence type="ECO:0000313" key="10">
    <source>
        <dbReference type="Proteomes" id="UP000271624"/>
    </source>
</evidence>
<dbReference type="SUPFAM" id="SSF144091">
    <property type="entry name" value="Rhomboid-like"/>
    <property type="match status" value="1"/>
</dbReference>
<dbReference type="OrthoDB" id="9813074at2"/>
<dbReference type="InterPro" id="IPR022764">
    <property type="entry name" value="Peptidase_S54_rhomboid_dom"/>
</dbReference>
<dbReference type="PANTHER" id="PTHR43731">
    <property type="entry name" value="RHOMBOID PROTEASE"/>
    <property type="match status" value="1"/>
</dbReference>
<reference evidence="9" key="2">
    <citation type="journal article" date="2019" name="Genome Biol. Evol.">
        <title>Day and night: Metabolic profiles and evolutionary relationships of six axenic non-marine cyanobacteria.</title>
        <authorList>
            <person name="Will S.E."/>
            <person name="Henke P."/>
            <person name="Boedeker C."/>
            <person name="Huang S."/>
            <person name="Brinkmann H."/>
            <person name="Rohde M."/>
            <person name="Jarek M."/>
            <person name="Friedl T."/>
            <person name="Seufert S."/>
            <person name="Schumacher M."/>
            <person name="Overmann J."/>
            <person name="Neumann-Schaal M."/>
            <person name="Petersen J."/>
        </authorList>
    </citation>
    <scope>NUCLEOTIDE SEQUENCE [LARGE SCALE GENOMIC DNA]</scope>
    <source>
        <strain evidence="9">PCC 7102</strain>
    </source>
</reference>
<feature type="domain" description="Peptidase S54 rhomboid" evidence="8">
    <location>
        <begin position="370"/>
        <end position="513"/>
    </location>
</feature>
<dbReference type="Pfam" id="PF01694">
    <property type="entry name" value="Rhomboid"/>
    <property type="match status" value="1"/>
</dbReference>
<feature type="transmembrane region" description="Helical" evidence="7">
    <location>
        <begin position="372"/>
        <end position="399"/>
    </location>
</feature>
<protein>
    <recommendedName>
        <fullName evidence="8">Peptidase S54 rhomboid domain-containing protein</fullName>
    </recommendedName>
</protein>
<dbReference type="AlphaFoldDB" id="A0A3S1AMN8"/>
<dbReference type="EMBL" id="RSCL01000040">
    <property type="protein sequence ID" value="RUS95637.1"/>
    <property type="molecule type" value="Genomic_DNA"/>
</dbReference>
<evidence type="ECO:0000256" key="1">
    <source>
        <dbReference type="ARBA" id="ARBA00004141"/>
    </source>
</evidence>
<reference evidence="9" key="1">
    <citation type="submission" date="2018-12" db="EMBL/GenBank/DDBJ databases">
        <authorList>
            <person name="Will S."/>
            <person name="Neumann-Schaal M."/>
            <person name="Henke P."/>
        </authorList>
    </citation>
    <scope>NUCLEOTIDE SEQUENCE</scope>
    <source>
        <strain evidence="9">PCC 7102</strain>
    </source>
</reference>
<feature type="transmembrane region" description="Helical" evidence="7">
    <location>
        <begin position="329"/>
        <end position="349"/>
    </location>
</feature>
<feature type="transmembrane region" description="Helical" evidence="7">
    <location>
        <begin position="30"/>
        <end position="50"/>
    </location>
</feature>
<evidence type="ECO:0000256" key="2">
    <source>
        <dbReference type="ARBA" id="ARBA00009045"/>
    </source>
</evidence>
<evidence type="ECO:0000256" key="6">
    <source>
        <dbReference type="ARBA" id="ARBA00023136"/>
    </source>
</evidence>
<feature type="transmembrane region" description="Helical" evidence="7">
    <location>
        <begin position="56"/>
        <end position="77"/>
    </location>
</feature>
<evidence type="ECO:0000256" key="7">
    <source>
        <dbReference type="SAM" id="Phobius"/>
    </source>
</evidence>
<dbReference type="GO" id="GO:0004252">
    <property type="term" value="F:serine-type endopeptidase activity"/>
    <property type="evidence" value="ECO:0007669"/>
    <property type="project" value="InterPro"/>
</dbReference>
<evidence type="ECO:0000256" key="3">
    <source>
        <dbReference type="ARBA" id="ARBA00022692"/>
    </source>
</evidence>
<gene>
    <name evidence="9" type="ORF">DSM106972_089930</name>
</gene>
<dbReference type="GO" id="GO:0016020">
    <property type="term" value="C:membrane"/>
    <property type="evidence" value="ECO:0007669"/>
    <property type="project" value="UniProtKB-SubCell"/>
</dbReference>
<name>A0A3S1AMN8_9CYAN</name>
<comment type="similarity">
    <text evidence="2">Belongs to the peptidase S54 family.</text>
</comment>
<comment type="subcellular location">
    <subcellularLocation>
        <location evidence="1">Membrane</location>
        <topology evidence="1">Multi-pass membrane protein</topology>
    </subcellularLocation>
</comment>
<keyword evidence="10" id="KW-1185">Reference proteome</keyword>
<feature type="transmembrane region" description="Helical" evidence="7">
    <location>
        <begin position="6"/>
        <end position="23"/>
    </location>
</feature>
<feature type="transmembrane region" description="Helical" evidence="7">
    <location>
        <begin position="493"/>
        <end position="513"/>
    </location>
</feature>
<evidence type="ECO:0000313" key="9">
    <source>
        <dbReference type="EMBL" id="RUS95637.1"/>
    </source>
</evidence>
<evidence type="ECO:0000259" key="8">
    <source>
        <dbReference type="Pfam" id="PF01694"/>
    </source>
</evidence>
<accession>A0A3S1AMN8</accession>
<feature type="transmembrane region" description="Helical" evidence="7">
    <location>
        <begin position="439"/>
        <end position="459"/>
    </location>
</feature>
<keyword evidence="6 7" id="KW-0472">Membrane</keyword>
<dbReference type="InterPro" id="IPR050925">
    <property type="entry name" value="Rhomboid_protease_S54"/>
</dbReference>
<evidence type="ECO:0000256" key="4">
    <source>
        <dbReference type="ARBA" id="ARBA00022801"/>
    </source>
</evidence>
<keyword evidence="4" id="KW-0378">Hydrolase</keyword>
<organism evidence="9 10">
    <name type="scientific">Dulcicalothrix desertica PCC 7102</name>
    <dbReference type="NCBI Taxonomy" id="232991"/>
    <lineage>
        <taxon>Bacteria</taxon>
        <taxon>Bacillati</taxon>
        <taxon>Cyanobacteriota</taxon>
        <taxon>Cyanophyceae</taxon>
        <taxon>Nostocales</taxon>
        <taxon>Calotrichaceae</taxon>
        <taxon>Dulcicalothrix</taxon>
    </lineage>
</organism>
<sequence>MDINRLLIWTVSASCILQIIYAIRSSKRLITGWVVVSGFVLAVTGALYYFTPTMAGLVGGSLWLILIVTPIIALRNVNRLLAQQKFKQARKLSILARLLHPLDGIKEQPELIKGLELAQKGFIDEATVIFQCYQSSTTPIGRSAAITLYQINSRWLQLVLWIQQNTTSDILAKESYLLVMYLRSLGEIGDVNGMLQVWQQYFSSIEKTDLSTRNLAKLYILAFCGEKEQVANLFNNSLLIYPQTIKNFWLATAEQASGNYETARELFLNLINCEDVRIRTAVEWRLSQSYTAPLTLPPVDKDVLERIIIEIKQEARYTGKSQIKRQPKATFLIIGLNLIAFALLVRFGGSTNLYTLYNLGALVPQQVLAGDWWRLFTATFLHFGWLHLIMNMVGLYYFGRVVEFILGVKQYLLVYLTTGVGAMLTVTLMYILGYSQENFVVGASGSVMGLVGVSVAIFLRDWLKNRGSIASKKLQSFLLIILIQTLFDLTTPQISFVSHISGTIIGFLLGMIVKHD</sequence>
<dbReference type="PANTHER" id="PTHR43731:SF14">
    <property type="entry name" value="PRESENILIN-ASSOCIATED RHOMBOID-LIKE PROTEIN, MITOCHONDRIAL"/>
    <property type="match status" value="1"/>
</dbReference>
<evidence type="ECO:0000256" key="5">
    <source>
        <dbReference type="ARBA" id="ARBA00022989"/>
    </source>
</evidence>